<dbReference type="Proteomes" id="UP000241769">
    <property type="component" value="Unassembled WGS sequence"/>
</dbReference>
<evidence type="ECO:0000313" key="2">
    <source>
        <dbReference type="EMBL" id="PRP81277.1"/>
    </source>
</evidence>
<name>A0A2P6NBG3_9EUKA</name>
<keyword evidence="3" id="KW-1185">Reference proteome</keyword>
<accession>A0A2P6NBG3</accession>
<comment type="caution">
    <text evidence="2">The sequence shown here is derived from an EMBL/GenBank/DDBJ whole genome shotgun (WGS) entry which is preliminary data.</text>
</comment>
<dbReference type="AlphaFoldDB" id="A0A2P6NBG3"/>
<gene>
    <name evidence="2" type="ORF">PROFUN_04512</name>
</gene>
<dbReference type="EMBL" id="MDYQ01000128">
    <property type="protein sequence ID" value="PRP81277.1"/>
    <property type="molecule type" value="Genomic_DNA"/>
</dbReference>
<organism evidence="2 3">
    <name type="scientific">Planoprotostelium fungivorum</name>
    <dbReference type="NCBI Taxonomy" id="1890364"/>
    <lineage>
        <taxon>Eukaryota</taxon>
        <taxon>Amoebozoa</taxon>
        <taxon>Evosea</taxon>
        <taxon>Variosea</taxon>
        <taxon>Cavosteliida</taxon>
        <taxon>Cavosteliaceae</taxon>
        <taxon>Planoprotostelium</taxon>
    </lineage>
</organism>
<evidence type="ECO:0000313" key="3">
    <source>
        <dbReference type="Proteomes" id="UP000241769"/>
    </source>
</evidence>
<evidence type="ECO:0000256" key="1">
    <source>
        <dbReference type="SAM" id="MobiDB-lite"/>
    </source>
</evidence>
<proteinExistence type="predicted"/>
<protein>
    <recommendedName>
        <fullName evidence="4">Ankyrin repeat protein</fullName>
    </recommendedName>
</protein>
<reference evidence="2 3" key="1">
    <citation type="journal article" date="2018" name="Genome Biol. Evol.">
        <title>Multiple Roots of Fruiting Body Formation in Amoebozoa.</title>
        <authorList>
            <person name="Hillmann F."/>
            <person name="Forbes G."/>
            <person name="Novohradska S."/>
            <person name="Ferling I."/>
            <person name="Riege K."/>
            <person name="Groth M."/>
            <person name="Westermann M."/>
            <person name="Marz M."/>
            <person name="Spaller T."/>
            <person name="Winckler T."/>
            <person name="Schaap P."/>
            <person name="Glockner G."/>
        </authorList>
    </citation>
    <scope>NUCLEOTIDE SEQUENCE [LARGE SCALE GENOMIC DNA]</scope>
    <source>
        <strain evidence="2 3">Jena</strain>
    </source>
</reference>
<dbReference type="InParanoid" id="A0A2P6NBG3"/>
<dbReference type="OrthoDB" id="2098714at2759"/>
<feature type="region of interest" description="Disordered" evidence="1">
    <location>
        <begin position="128"/>
        <end position="150"/>
    </location>
</feature>
<sequence length="150" mass="16360">MNAFNALRLILAIGQRQWSHQKFNLAHARKDGAAAVGPPRVDPSVNNNEIIRKACAAGSTEIEKMLSAHPLVDPSTNANAQRRSAMRGRHAAVVELLLADSRVDPSANSNEASRCFIMGDKANRRTRADESLGTLDHPIQTSNSLRLEKL</sequence>
<feature type="compositionally biased region" description="Polar residues" evidence="1">
    <location>
        <begin position="139"/>
        <end position="150"/>
    </location>
</feature>
<evidence type="ECO:0008006" key="4">
    <source>
        <dbReference type="Google" id="ProtNLM"/>
    </source>
</evidence>